<dbReference type="PRINTS" id="PR00722">
    <property type="entry name" value="CHYMOTRYPSIN"/>
</dbReference>
<dbReference type="SUPFAM" id="SSF50494">
    <property type="entry name" value="Trypsin-like serine proteases"/>
    <property type="match status" value="1"/>
</dbReference>
<dbReference type="EC" id="3.4.21.-" evidence="4"/>
<dbReference type="InterPro" id="IPR001314">
    <property type="entry name" value="Peptidase_S1A"/>
</dbReference>
<keyword evidence="7" id="KW-1185">Reference proteome</keyword>
<dbReference type="InterPro" id="IPR022700">
    <property type="entry name" value="CLIP"/>
</dbReference>
<dbReference type="PROSITE" id="PS00134">
    <property type="entry name" value="TRYPSIN_HIS"/>
    <property type="match status" value="1"/>
</dbReference>
<dbReference type="RefSeq" id="XP_026489619.2">
    <property type="nucleotide sequence ID" value="XM_026633834.2"/>
</dbReference>
<evidence type="ECO:0000313" key="7">
    <source>
        <dbReference type="Proteomes" id="UP001652626"/>
    </source>
</evidence>
<evidence type="ECO:0000256" key="1">
    <source>
        <dbReference type="ARBA" id="ARBA00022729"/>
    </source>
</evidence>
<dbReference type="Pfam" id="PF00089">
    <property type="entry name" value="Trypsin"/>
    <property type="match status" value="1"/>
</dbReference>
<dbReference type="InterPro" id="IPR018114">
    <property type="entry name" value="TRYPSIN_HIS"/>
</dbReference>
<dbReference type="Pfam" id="PF12032">
    <property type="entry name" value="CLIP"/>
    <property type="match status" value="1"/>
</dbReference>
<gene>
    <name evidence="8" type="primary">LOC113396061</name>
</gene>
<dbReference type="InterPro" id="IPR033116">
    <property type="entry name" value="TRYPSIN_SER"/>
</dbReference>
<dbReference type="Gene3D" id="2.40.10.10">
    <property type="entry name" value="Trypsin-like serine proteases"/>
    <property type="match status" value="2"/>
</dbReference>
<dbReference type="PANTHER" id="PTHR24256">
    <property type="entry name" value="TRYPTASE-RELATED"/>
    <property type="match status" value="1"/>
</dbReference>
<comment type="similarity">
    <text evidence="3 5">Belongs to the peptidase S1 family. CLIP subfamily.</text>
</comment>
<keyword evidence="4" id="KW-0720">Serine protease</keyword>
<dbReference type="InterPro" id="IPR001254">
    <property type="entry name" value="Trypsin_dom"/>
</dbReference>
<evidence type="ECO:0000313" key="8">
    <source>
        <dbReference type="RefSeq" id="XP_026489619.2"/>
    </source>
</evidence>
<sequence>MIQTLLICLLVIHVSDYSFAQTCDSCMLLRQCPEALKLASKTDPAAKQRLKEAVCGIKTVDGKRHPMICCNRFITVSERFADTETDIETHENIALLPEKCGSINGDRIIGGFYANLYEFPWMVLISHVIGRHHGKRQTQFQCGGTIINSRYILTAAHCVESKIIAGVRVGEFNINTPEDCQGEYPHYLCESHIQDIAVVKSIPHEDFKILPNVQNDIALLRLKLPIDFSFKNVAPVCLPIFNELRNISLSGKQATVAGWGITEFNRASSVLRKVDIPIKTENECRQYYDRNSDTRTSYNIDKKFCAGETGKDSCRGDSGGPLMLEEEYKDNYRMIQFGVVSHGPQQCGSSTPGVYTDVRQYMKWILDNIEP</sequence>
<proteinExistence type="inferred from homology"/>
<accession>A0A8B8HXN6</accession>
<evidence type="ECO:0000256" key="5">
    <source>
        <dbReference type="RuleBase" id="RU366078"/>
    </source>
</evidence>
<keyword evidence="2" id="KW-1015">Disulfide bond</keyword>
<dbReference type="GO" id="GO:0046872">
    <property type="term" value="F:metal ion binding"/>
    <property type="evidence" value="ECO:0007669"/>
    <property type="project" value="UniProtKB-KW"/>
</dbReference>
<keyword evidence="5" id="KW-0964">Secreted</keyword>
<dbReference type="OrthoDB" id="547031at2759"/>
<evidence type="ECO:0000256" key="3">
    <source>
        <dbReference type="ARBA" id="ARBA00024195"/>
    </source>
</evidence>
<feature type="chain" id="PRO_5045008666" description="CLIP domain-containing serine protease" evidence="5">
    <location>
        <begin position="21"/>
        <end position="371"/>
    </location>
</feature>
<dbReference type="GO" id="GO:0006508">
    <property type="term" value="P:proteolysis"/>
    <property type="evidence" value="ECO:0007669"/>
    <property type="project" value="UniProtKB-KW"/>
</dbReference>
<dbReference type="SMART" id="SM00020">
    <property type="entry name" value="Tryp_SPc"/>
    <property type="match status" value="1"/>
</dbReference>
<feature type="domain" description="Peptidase S1" evidence="6">
    <location>
        <begin position="108"/>
        <end position="370"/>
    </location>
</feature>
<dbReference type="OMA" id="TIAHENY"/>
<protein>
    <recommendedName>
        <fullName evidence="5">CLIP domain-containing serine protease</fullName>
        <ecNumber evidence="4">3.4.21.-</ecNumber>
    </recommendedName>
</protein>
<dbReference type="InterPro" id="IPR009003">
    <property type="entry name" value="Peptidase_S1_PA"/>
</dbReference>
<keyword evidence="1 5" id="KW-0732">Signal</keyword>
<feature type="signal peptide" evidence="5">
    <location>
        <begin position="1"/>
        <end position="20"/>
    </location>
</feature>
<dbReference type="Proteomes" id="UP001652626">
    <property type="component" value="Chromosome 19"/>
</dbReference>
<dbReference type="PROSITE" id="PS00135">
    <property type="entry name" value="TRYPSIN_SER"/>
    <property type="match status" value="1"/>
</dbReference>
<dbReference type="PROSITE" id="PS50240">
    <property type="entry name" value="TRYPSIN_DOM"/>
    <property type="match status" value="1"/>
</dbReference>
<evidence type="ECO:0000259" key="6">
    <source>
        <dbReference type="PROSITE" id="PS50240"/>
    </source>
</evidence>
<comment type="domain">
    <text evidence="5">The clip domain consists of 35-55 residues which are 'knitted' together usually by 3 conserved disulfide bonds forming a clip-like compact structure.</text>
</comment>
<evidence type="ECO:0000256" key="2">
    <source>
        <dbReference type="ARBA" id="ARBA00023157"/>
    </source>
</evidence>
<reference evidence="8" key="1">
    <citation type="submission" date="2025-08" db="UniProtKB">
        <authorList>
            <consortium name="RefSeq"/>
        </authorList>
    </citation>
    <scope>IDENTIFICATION</scope>
    <source>
        <tissue evidence="8">Whole body</tissue>
    </source>
</reference>
<organism evidence="7 8">
    <name type="scientific">Vanessa tameamea</name>
    <name type="common">Kamehameha butterfly</name>
    <dbReference type="NCBI Taxonomy" id="334116"/>
    <lineage>
        <taxon>Eukaryota</taxon>
        <taxon>Metazoa</taxon>
        <taxon>Ecdysozoa</taxon>
        <taxon>Arthropoda</taxon>
        <taxon>Hexapoda</taxon>
        <taxon>Insecta</taxon>
        <taxon>Pterygota</taxon>
        <taxon>Neoptera</taxon>
        <taxon>Endopterygota</taxon>
        <taxon>Lepidoptera</taxon>
        <taxon>Glossata</taxon>
        <taxon>Ditrysia</taxon>
        <taxon>Papilionoidea</taxon>
        <taxon>Nymphalidae</taxon>
        <taxon>Nymphalinae</taxon>
        <taxon>Vanessa</taxon>
    </lineage>
</organism>
<dbReference type="GO" id="GO:0051604">
    <property type="term" value="P:protein maturation"/>
    <property type="evidence" value="ECO:0007669"/>
    <property type="project" value="UniProtKB-ARBA"/>
</dbReference>
<name>A0A8B8HXN6_VANTA</name>
<dbReference type="GO" id="GO:0004252">
    <property type="term" value="F:serine-type endopeptidase activity"/>
    <property type="evidence" value="ECO:0007669"/>
    <property type="project" value="InterPro"/>
</dbReference>
<dbReference type="GeneID" id="113396061"/>
<keyword evidence="4" id="KW-0645">Protease</keyword>
<dbReference type="InterPro" id="IPR051487">
    <property type="entry name" value="Ser/Thr_Proteases_Immune/Dev"/>
</dbReference>
<dbReference type="InterPro" id="IPR043504">
    <property type="entry name" value="Peptidase_S1_PA_chymotrypsin"/>
</dbReference>
<comment type="subcellular location">
    <subcellularLocation>
        <location evidence="5">Secreted</location>
    </subcellularLocation>
</comment>
<dbReference type="AlphaFoldDB" id="A0A8B8HXN6"/>
<evidence type="ECO:0000256" key="4">
    <source>
        <dbReference type="RuleBase" id="RU363034"/>
    </source>
</evidence>
<keyword evidence="4" id="KW-0378">Hydrolase</keyword>
<dbReference type="CDD" id="cd00190">
    <property type="entry name" value="Tryp_SPc"/>
    <property type="match status" value="1"/>
</dbReference>